<dbReference type="CDD" id="cd00130">
    <property type="entry name" value="PAS"/>
    <property type="match status" value="1"/>
</dbReference>
<dbReference type="SUPFAM" id="SSF55785">
    <property type="entry name" value="PYP-like sensor domain (PAS domain)"/>
    <property type="match status" value="1"/>
</dbReference>
<dbReference type="Gene3D" id="3.30.450.20">
    <property type="entry name" value="PAS domain"/>
    <property type="match status" value="1"/>
</dbReference>
<dbReference type="Pfam" id="PF08447">
    <property type="entry name" value="PAS_3"/>
    <property type="match status" value="1"/>
</dbReference>
<dbReference type="InterPro" id="IPR000014">
    <property type="entry name" value="PAS"/>
</dbReference>
<evidence type="ECO:0000256" key="4">
    <source>
        <dbReference type="ARBA" id="ARBA00022679"/>
    </source>
</evidence>
<keyword evidence="5" id="KW-0418">Kinase</keyword>
<dbReference type="PANTHER" id="PTHR43304:SF1">
    <property type="entry name" value="PAC DOMAIN-CONTAINING PROTEIN"/>
    <property type="match status" value="1"/>
</dbReference>
<proteinExistence type="predicted"/>
<keyword evidence="4" id="KW-0808">Transferase</keyword>
<accession>K1T837</accession>
<organism evidence="7">
    <name type="scientific">human gut metagenome</name>
    <dbReference type="NCBI Taxonomy" id="408170"/>
    <lineage>
        <taxon>unclassified sequences</taxon>
        <taxon>metagenomes</taxon>
        <taxon>organismal metagenomes</taxon>
    </lineage>
</organism>
<evidence type="ECO:0000313" key="7">
    <source>
        <dbReference type="EMBL" id="EKC62535.1"/>
    </source>
</evidence>
<feature type="domain" description="PAC" evidence="6">
    <location>
        <begin position="119"/>
        <end position="171"/>
    </location>
</feature>
<dbReference type="InterPro" id="IPR052162">
    <property type="entry name" value="Sensor_kinase/Photoreceptor"/>
</dbReference>
<dbReference type="GO" id="GO:0004673">
    <property type="term" value="F:protein histidine kinase activity"/>
    <property type="evidence" value="ECO:0007669"/>
    <property type="project" value="UniProtKB-EC"/>
</dbReference>
<evidence type="ECO:0000256" key="3">
    <source>
        <dbReference type="ARBA" id="ARBA00022553"/>
    </source>
</evidence>
<evidence type="ECO:0000256" key="1">
    <source>
        <dbReference type="ARBA" id="ARBA00000085"/>
    </source>
</evidence>
<dbReference type="PROSITE" id="PS50113">
    <property type="entry name" value="PAC"/>
    <property type="match status" value="1"/>
</dbReference>
<dbReference type="EC" id="2.7.13.3" evidence="2"/>
<evidence type="ECO:0000256" key="2">
    <source>
        <dbReference type="ARBA" id="ARBA00012438"/>
    </source>
</evidence>
<dbReference type="AlphaFoldDB" id="K1T837"/>
<reference evidence="7" key="1">
    <citation type="journal article" date="2013" name="Environ. Microbiol.">
        <title>Microbiota from the distal guts of lean and obese adolescents exhibit partial functional redundancy besides clear differences in community structure.</title>
        <authorList>
            <person name="Ferrer M."/>
            <person name="Ruiz A."/>
            <person name="Lanza F."/>
            <person name="Haange S.B."/>
            <person name="Oberbach A."/>
            <person name="Till H."/>
            <person name="Bargiela R."/>
            <person name="Campoy C."/>
            <person name="Segura M.T."/>
            <person name="Richter M."/>
            <person name="von Bergen M."/>
            <person name="Seifert J."/>
            <person name="Suarez A."/>
        </authorList>
    </citation>
    <scope>NUCLEOTIDE SEQUENCE</scope>
</reference>
<comment type="caution">
    <text evidence="7">The sequence shown here is derived from an EMBL/GenBank/DDBJ whole genome shotgun (WGS) entry which is preliminary data.</text>
</comment>
<comment type="catalytic activity">
    <reaction evidence="1">
        <text>ATP + protein L-histidine = ADP + protein N-phospho-L-histidine.</text>
        <dbReference type="EC" id="2.7.13.3"/>
    </reaction>
</comment>
<protein>
    <recommendedName>
        <fullName evidence="2">histidine kinase</fullName>
        <ecNumber evidence="2">2.7.13.3</ecNumber>
    </recommendedName>
</protein>
<gene>
    <name evidence="7" type="ORF">LEA_11791</name>
</gene>
<dbReference type="InterPro" id="IPR000700">
    <property type="entry name" value="PAS-assoc_C"/>
</dbReference>
<dbReference type="PANTHER" id="PTHR43304">
    <property type="entry name" value="PHYTOCHROME-LIKE PROTEIN CPH1"/>
    <property type="match status" value="1"/>
</dbReference>
<evidence type="ECO:0000259" key="6">
    <source>
        <dbReference type="PROSITE" id="PS50113"/>
    </source>
</evidence>
<evidence type="ECO:0000256" key="5">
    <source>
        <dbReference type="ARBA" id="ARBA00022777"/>
    </source>
</evidence>
<dbReference type="InterPro" id="IPR001610">
    <property type="entry name" value="PAC"/>
</dbReference>
<dbReference type="InterPro" id="IPR013655">
    <property type="entry name" value="PAS_fold_3"/>
</dbReference>
<dbReference type="EMBL" id="AJWY01007958">
    <property type="protein sequence ID" value="EKC62535.1"/>
    <property type="molecule type" value="Genomic_DNA"/>
</dbReference>
<dbReference type="InterPro" id="IPR035965">
    <property type="entry name" value="PAS-like_dom_sf"/>
</dbReference>
<name>K1T837_9ZZZZ</name>
<feature type="non-terminal residue" evidence="7">
    <location>
        <position position="187"/>
    </location>
</feature>
<keyword evidence="3" id="KW-0597">Phosphoprotein</keyword>
<sequence length="187" mass="21890">MLAADGTVNNVRLCKEDAIDEAGRQIWVMSVQVNWDHVNLALLNEAIYSGFWYFDCDENSEIVNANWSHEFRKMLGYHDTLDFPNKLESWSDLLHPQDKERVMVQLQAAIKDKTNQIKYQVEYRMRMKDNQYQWFRASAEVIRRLDGSASRIAGIFINIDAEKKEIMQAQKSAAFHRAFTKADLCEY</sequence>
<dbReference type="SMART" id="SM00086">
    <property type="entry name" value="PAC"/>
    <property type="match status" value="1"/>
</dbReference>